<sequence>MGETKKKGYPKGFWVCGCTEIFERLAYYLGRSLILIFVTASVATGGLGLSKGQGATMQSLLTAFAYLGPLLGGVIADRYIGGR</sequence>
<keyword evidence="1" id="KW-1133">Transmembrane helix</keyword>
<reference evidence="2 3" key="2">
    <citation type="submission" date="2008-10" db="EMBL/GenBank/DDBJ databases">
        <title>Draft genome sequence of Clostridium hiranonis (DSM 13275).</title>
        <authorList>
            <person name="Sudarsanam P."/>
            <person name="Ley R."/>
            <person name="Guruge J."/>
            <person name="Turnbaugh P.J."/>
            <person name="Mahowald M."/>
            <person name="Liep D."/>
            <person name="Gordon J."/>
        </authorList>
    </citation>
    <scope>NUCLEOTIDE SEQUENCE [LARGE SCALE GENOMIC DNA]</scope>
    <source>
        <strain evidence="2 3">DSM 13275</strain>
    </source>
</reference>
<dbReference type="HOGENOM" id="CLU_004790_2_4_9"/>
<proteinExistence type="predicted"/>
<feature type="transmembrane region" description="Helical" evidence="1">
    <location>
        <begin position="28"/>
        <end position="49"/>
    </location>
</feature>
<dbReference type="STRING" id="500633.CLOHIR_00975"/>
<comment type="caution">
    <text evidence="2">The sequence shown here is derived from an EMBL/GenBank/DDBJ whole genome shotgun (WGS) entry which is preliminary data.</text>
</comment>
<dbReference type="eggNOG" id="COG3104">
    <property type="taxonomic scope" value="Bacteria"/>
</dbReference>
<keyword evidence="1" id="KW-0472">Membrane</keyword>
<evidence type="ECO:0008006" key="4">
    <source>
        <dbReference type="Google" id="ProtNLM"/>
    </source>
</evidence>
<keyword evidence="1" id="KW-0812">Transmembrane</keyword>
<dbReference type="InterPro" id="IPR036259">
    <property type="entry name" value="MFS_trans_sf"/>
</dbReference>
<feature type="transmembrane region" description="Helical" evidence="1">
    <location>
        <begin position="55"/>
        <end position="76"/>
    </location>
</feature>
<evidence type="ECO:0000313" key="3">
    <source>
        <dbReference type="Proteomes" id="UP000003178"/>
    </source>
</evidence>
<dbReference type="AlphaFoldDB" id="B6FYM2"/>
<keyword evidence="3" id="KW-1185">Reference proteome</keyword>
<dbReference type="SUPFAM" id="SSF103473">
    <property type="entry name" value="MFS general substrate transporter"/>
    <property type="match status" value="1"/>
</dbReference>
<dbReference type="EMBL" id="ABWP01000044">
    <property type="protein sequence ID" value="EEA85378.1"/>
    <property type="molecule type" value="Genomic_DNA"/>
</dbReference>
<organism evidence="2 3">
    <name type="scientific">Peptacetobacter hiranonis (strain DSM 13275 / JCM 10541 / KCTC 15199 / TO-931)</name>
    <name type="common">Clostridium hiranonis</name>
    <dbReference type="NCBI Taxonomy" id="500633"/>
    <lineage>
        <taxon>Bacteria</taxon>
        <taxon>Bacillati</taxon>
        <taxon>Bacillota</taxon>
        <taxon>Clostridia</taxon>
        <taxon>Peptostreptococcales</taxon>
        <taxon>Peptostreptococcaceae</taxon>
        <taxon>Peptacetobacter</taxon>
    </lineage>
</organism>
<accession>B6FYM2</accession>
<dbReference type="Proteomes" id="UP000003178">
    <property type="component" value="Unassembled WGS sequence"/>
</dbReference>
<reference evidence="2 3" key="1">
    <citation type="submission" date="2008-09" db="EMBL/GenBank/DDBJ databases">
        <authorList>
            <person name="Fulton L."/>
            <person name="Clifton S."/>
            <person name="Fulton B."/>
            <person name="Xu J."/>
            <person name="Minx P."/>
            <person name="Pepin K.H."/>
            <person name="Johnson M."/>
            <person name="Thiruvilangam P."/>
            <person name="Bhonagiri V."/>
            <person name="Nash W.E."/>
            <person name="Mardis E.R."/>
            <person name="Wilson R.K."/>
        </authorList>
    </citation>
    <scope>NUCLEOTIDE SEQUENCE [LARGE SCALE GENOMIC DNA]</scope>
    <source>
        <strain evidence="2 3">DSM 13275</strain>
    </source>
</reference>
<dbReference type="Gene3D" id="1.20.1250.20">
    <property type="entry name" value="MFS general substrate transporter like domains"/>
    <property type="match status" value="1"/>
</dbReference>
<evidence type="ECO:0000256" key="1">
    <source>
        <dbReference type="SAM" id="Phobius"/>
    </source>
</evidence>
<protein>
    <recommendedName>
        <fullName evidence="4">MFS transporter</fullName>
    </recommendedName>
</protein>
<gene>
    <name evidence="2" type="ORF">CLOHIR_00975</name>
</gene>
<name>B6FYM2_PEPHT</name>
<evidence type="ECO:0000313" key="2">
    <source>
        <dbReference type="EMBL" id="EEA85378.1"/>
    </source>
</evidence>